<keyword evidence="2" id="KW-1185">Reference proteome</keyword>
<reference evidence="1 2" key="1">
    <citation type="submission" date="2018-02" db="EMBL/GenBank/DDBJ databases">
        <title>Genomic Encyclopedia of Archaeal and Bacterial Type Strains, Phase II (KMG-II): from individual species to whole genera.</title>
        <authorList>
            <person name="Goeker M."/>
        </authorList>
    </citation>
    <scope>NUCLEOTIDE SEQUENCE [LARGE SCALE GENOMIC DNA]</scope>
    <source>
        <strain evidence="1 2">DSM 16809</strain>
    </source>
</reference>
<proteinExistence type="predicted"/>
<evidence type="ECO:0000313" key="1">
    <source>
        <dbReference type="EMBL" id="PPK96425.1"/>
    </source>
</evidence>
<evidence type="ECO:0000313" key="2">
    <source>
        <dbReference type="Proteomes" id="UP000239002"/>
    </source>
</evidence>
<dbReference type="Proteomes" id="UP000239002">
    <property type="component" value="Unassembled WGS sequence"/>
</dbReference>
<dbReference type="EMBL" id="PTJE01000001">
    <property type="protein sequence ID" value="PPK96425.1"/>
    <property type="molecule type" value="Genomic_DNA"/>
</dbReference>
<accession>A0A2S6IQI7</accession>
<dbReference type="AlphaFoldDB" id="A0A2S6IQI7"/>
<name>A0A2S6IQI7_9FLAO</name>
<gene>
    <name evidence="1" type="ORF">LY01_00245</name>
</gene>
<protein>
    <submittedName>
        <fullName evidence="1">Uncharacterized protein</fullName>
    </submittedName>
</protein>
<comment type="caution">
    <text evidence="1">The sequence shown here is derived from an EMBL/GenBank/DDBJ whole genome shotgun (WGS) entry which is preliminary data.</text>
</comment>
<organism evidence="1 2">
    <name type="scientific">Nonlabens xylanidelens</name>
    <dbReference type="NCBI Taxonomy" id="191564"/>
    <lineage>
        <taxon>Bacteria</taxon>
        <taxon>Pseudomonadati</taxon>
        <taxon>Bacteroidota</taxon>
        <taxon>Flavobacteriia</taxon>
        <taxon>Flavobacteriales</taxon>
        <taxon>Flavobacteriaceae</taxon>
        <taxon>Nonlabens</taxon>
    </lineage>
</organism>
<sequence length="102" mass="12180">MPLFIYVYNQDYIAEFLCINKDKPEMACKGKCYLMQMYEKKNKEKGKHLPAIDMREYPIGFVEFVEFHPKTLTQPKKVVSFFYCFNYSYLYSTTTFHPPSVS</sequence>